<dbReference type="EMBL" id="JAGRRH010000015">
    <property type="protein sequence ID" value="KAG7356246.1"/>
    <property type="molecule type" value="Genomic_DNA"/>
</dbReference>
<evidence type="ECO:0000313" key="3">
    <source>
        <dbReference type="Proteomes" id="UP000693970"/>
    </source>
</evidence>
<accession>A0A9K3PR32</accession>
<dbReference type="AlphaFoldDB" id="A0A9K3PR32"/>
<evidence type="ECO:0000256" key="1">
    <source>
        <dbReference type="SAM" id="MobiDB-lite"/>
    </source>
</evidence>
<dbReference type="Proteomes" id="UP000693970">
    <property type="component" value="Unassembled WGS sequence"/>
</dbReference>
<organism evidence="2 3">
    <name type="scientific">Nitzschia inconspicua</name>
    <dbReference type="NCBI Taxonomy" id="303405"/>
    <lineage>
        <taxon>Eukaryota</taxon>
        <taxon>Sar</taxon>
        <taxon>Stramenopiles</taxon>
        <taxon>Ochrophyta</taxon>
        <taxon>Bacillariophyta</taxon>
        <taxon>Bacillariophyceae</taxon>
        <taxon>Bacillariophycidae</taxon>
        <taxon>Bacillariales</taxon>
        <taxon>Bacillariaceae</taxon>
        <taxon>Nitzschia</taxon>
    </lineage>
</organism>
<dbReference type="OrthoDB" id="47958at2759"/>
<reference evidence="2" key="2">
    <citation type="submission" date="2021-04" db="EMBL/GenBank/DDBJ databases">
        <authorList>
            <person name="Podell S."/>
        </authorList>
    </citation>
    <scope>NUCLEOTIDE SEQUENCE</scope>
    <source>
        <strain evidence="2">Hildebrandi</strain>
    </source>
</reference>
<keyword evidence="3" id="KW-1185">Reference proteome</keyword>
<feature type="compositionally biased region" description="Polar residues" evidence="1">
    <location>
        <begin position="1"/>
        <end position="17"/>
    </location>
</feature>
<gene>
    <name evidence="2" type="ORF">IV203_000932</name>
</gene>
<name>A0A9K3PR32_9STRA</name>
<evidence type="ECO:0000313" key="2">
    <source>
        <dbReference type="EMBL" id="KAG7356246.1"/>
    </source>
</evidence>
<sequence length="104" mass="12002">MRIQESTVTCKSISNVPKTEEKSPRMTLDPSVDLPTLSAMIKMFTGAMDSSAKSQQDIHDWDRKMGLKRSHSKTMRLSMRSRKKLRAMMNKEMATMRSYLQQSE</sequence>
<protein>
    <submittedName>
        <fullName evidence="2">Uncharacterized protein</fullName>
    </submittedName>
</protein>
<comment type="caution">
    <text evidence="2">The sequence shown here is derived from an EMBL/GenBank/DDBJ whole genome shotgun (WGS) entry which is preliminary data.</text>
</comment>
<reference evidence="2" key="1">
    <citation type="journal article" date="2021" name="Sci. Rep.">
        <title>Diploid genomic architecture of Nitzschia inconspicua, an elite biomass production diatom.</title>
        <authorList>
            <person name="Oliver A."/>
            <person name="Podell S."/>
            <person name="Pinowska A."/>
            <person name="Traller J.C."/>
            <person name="Smith S.R."/>
            <person name="McClure R."/>
            <person name="Beliaev A."/>
            <person name="Bohutskyi P."/>
            <person name="Hill E.A."/>
            <person name="Rabines A."/>
            <person name="Zheng H."/>
            <person name="Allen L.Z."/>
            <person name="Kuo A."/>
            <person name="Grigoriev I.V."/>
            <person name="Allen A.E."/>
            <person name="Hazlebeck D."/>
            <person name="Allen E.E."/>
        </authorList>
    </citation>
    <scope>NUCLEOTIDE SEQUENCE</scope>
    <source>
        <strain evidence="2">Hildebrandi</strain>
    </source>
</reference>
<feature type="region of interest" description="Disordered" evidence="1">
    <location>
        <begin position="1"/>
        <end position="31"/>
    </location>
</feature>
<proteinExistence type="predicted"/>